<keyword evidence="3 10" id="KW-0812">Transmembrane</keyword>
<name>A0ABT4IAH2_9ACTO</name>
<evidence type="ECO:0000256" key="6">
    <source>
        <dbReference type="ARBA" id="ARBA00023303"/>
    </source>
</evidence>
<comment type="activity regulation">
    <text evidence="10">Na(+) is not transported, but it plays an essential structural role and its presence is essential for fluoride channel function.</text>
</comment>
<reference evidence="11" key="1">
    <citation type="submission" date="2022-10" db="EMBL/GenBank/DDBJ databases">
        <title>Genome sequence of Actinomyces israelii ATCC 10048.</title>
        <authorList>
            <person name="Watt R.M."/>
            <person name="Tong W.M."/>
        </authorList>
    </citation>
    <scope>NUCLEOTIDE SEQUENCE</scope>
    <source>
        <strain evidence="11">ATCC 10048</strain>
    </source>
</reference>
<dbReference type="PANTHER" id="PTHR28259">
    <property type="entry name" value="FLUORIDE EXPORT PROTEIN 1-RELATED"/>
    <property type="match status" value="1"/>
</dbReference>
<evidence type="ECO:0000256" key="3">
    <source>
        <dbReference type="ARBA" id="ARBA00022692"/>
    </source>
</evidence>
<evidence type="ECO:0000256" key="4">
    <source>
        <dbReference type="ARBA" id="ARBA00022989"/>
    </source>
</evidence>
<feature type="transmembrane region" description="Helical" evidence="10">
    <location>
        <begin position="70"/>
        <end position="90"/>
    </location>
</feature>
<feature type="transmembrane region" description="Helical" evidence="10">
    <location>
        <begin position="102"/>
        <end position="125"/>
    </location>
</feature>
<evidence type="ECO:0000256" key="1">
    <source>
        <dbReference type="ARBA" id="ARBA00004651"/>
    </source>
</evidence>
<keyword evidence="6 10" id="KW-0407">Ion channel</keyword>
<comment type="similarity">
    <text evidence="7 10">Belongs to the fluoride channel Fluc/FEX (TC 1.A.43) family.</text>
</comment>
<keyword evidence="12" id="KW-1185">Reference proteome</keyword>
<keyword evidence="10" id="KW-0479">Metal-binding</keyword>
<feature type="transmembrane region" description="Helical" evidence="10">
    <location>
        <begin position="34"/>
        <end position="58"/>
    </location>
</feature>
<accession>A0ABT4IAH2</accession>
<feature type="binding site" evidence="10">
    <location>
        <position position="80"/>
    </location>
    <ligand>
        <name>Na(+)</name>
        <dbReference type="ChEBI" id="CHEBI:29101"/>
        <note>structural</note>
    </ligand>
</feature>
<comment type="caution">
    <text evidence="11">The sequence shown here is derived from an EMBL/GenBank/DDBJ whole genome shotgun (WGS) entry which is preliminary data.</text>
</comment>
<dbReference type="Pfam" id="PF02537">
    <property type="entry name" value="CRCB"/>
    <property type="match status" value="1"/>
</dbReference>
<evidence type="ECO:0000256" key="2">
    <source>
        <dbReference type="ARBA" id="ARBA00022475"/>
    </source>
</evidence>
<protein>
    <recommendedName>
        <fullName evidence="10">Fluoride-specific ion channel FluC</fullName>
    </recommendedName>
</protein>
<dbReference type="EMBL" id="JAPTMY010000029">
    <property type="protein sequence ID" value="MCZ0858743.1"/>
    <property type="molecule type" value="Genomic_DNA"/>
</dbReference>
<evidence type="ECO:0000313" key="12">
    <source>
        <dbReference type="Proteomes" id="UP001072034"/>
    </source>
</evidence>
<keyword evidence="5 10" id="KW-0472">Membrane</keyword>
<keyword evidence="10" id="KW-0406">Ion transport</keyword>
<evidence type="ECO:0000256" key="10">
    <source>
        <dbReference type="HAMAP-Rule" id="MF_00454"/>
    </source>
</evidence>
<keyword evidence="10" id="KW-0915">Sodium</keyword>
<keyword evidence="10" id="KW-0813">Transport</keyword>
<dbReference type="Proteomes" id="UP001072034">
    <property type="component" value="Unassembled WGS sequence"/>
</dbReference>
<evidence type="ECO:0000256" key="5">
    <source>
        <dbReference type="ARBA" id="ARBA00023136"/>
    </source>
</evidence>
<evidence type="ECO:0000256" key="9">
    <source>
        <dbReference type="ARBA" id="ARBA00049940"/>
    </source>
</evidence>
<dbReference type="InterPro" id="IPR003691">
    <property type="entry name" value="FluC"/>
</dbReference>
<keyword evidence="2 10" id="KW-1003">Cell membrane</keyword>
<keyword evidence="4 10" id="KW-1133">Transmembrane helix</keyword>
<proteinExistence type="inferred from homology"/>
<sequence length="134" mass="13322">MGAIARFTVDGRVSAAVARRRAARTGPPRRGARWAAVVPLGTIAVNLTACFLLGLLAGLAEGAPSLPSQLYTVAGTGFLGGYSTFSTASLEGARLLLDGRGGGALAHALALTAGTLAAAAVGLWLGSALRPVLP</sequence>
<comment type="function">
    <text evidence="9 10">Fluoride-specific ion channel. Important for reducing fluoride concentration in the cell, thus reducing its toxicity.</text>
</comment>
<comment type="subcellular location">
    <subcellularLocation>
        <location evidence="1 10">Cell membrane</location>
        <topology evidence="1 10">Multi-pass membrane protein</topology>
    </subcellularLocation>
</comment>
<gene>
    <name evidence="10" type="primary">fluC</name>
    <name evidence="10" type="synonym">crcB</name>
    <name evidence="11" type="ORF">OHJ16_11895</name>
</gene>
<evidence type="ECO:0000256" key="7">
    <source>
        <dbReference type="ARBA" id="ARBA00035120"/>
    </source>
</evidence>
<evidence type="ECO:0000256" key="8">
    <source>
        <dbReference type="ARBA" id="ARBA00035585"/>
    </source>
</evidence>
<evidence type="ECO:0000313" key="11">
    <source>
        <dbReference type="EMBL" id="MCZ0858743.1"/>
    </source>
</evidence>
<feature type="binding site" evidence="10">
    <location>
        <position position="83"/>
    </location>
    <ligand>
        <name>Na(+)</name>
        <dbReference type="ChEBI" id="CHEBI:29101"/>
        <note>structural</note>
    </ligand>
</feature>
<dbReference type="PANTHER" id="PTHR28259:SF1">
    <property type="entry name" value="FLUORIDE EXPORT PROTEIN 1-RELATED"/>
    <property type="match status" value="1"/>
</dbReference>
<comment type="catalytic activity">
    <reaction evidence="8">
        <text>fluoride(in) = fluoride(out)</text>
        <dbReference type="Rhea" id="RHEA:76159"/>
        <dbReference type="ChEBI" id="CHEBI:17051"/>
    </reaction>
    <physiologicalReaction direction="left-to-right" evidence="8">
        <dbReference type="Rhea" id="RHEA:76160"/>
    </physiologicalReaction>
</comment>
<dbReference type="HAMAP" id="MF_00454">
    <property type="entry name" value="FluC"/>
    <property type="match status" value="1"/>
</dbReference>
<organism evidence="11 12">
    <name type="scientific">Actinomyces israelii</name>
    <dbReference type="NCBI Taxonomy" id="1659"/>
    <lineage>
        <taxon>Bacteria</taxon>
        <taxon>Bacillati</taxon>
        <taxon>Actinomycetota</taxon>
        <taxon>Actinomycetes</taxon>
        <taxon>Actinomycetales</taxon>
        <taxon>Actinomycetaceae</taxon>
        <taxon>Actinomyces</taxon>
    </lineage>
</organism>